<dbReference type="InterPro" id="IPR034744">
    <property type="entry name" value="RH2"/>
</dbReference>
<evidence type="ECO:0000256" key="1">
    <source>
        <dbReference type="SAM" id="Coils"/>
    </source>
</evidence>
<accession>A0AAD1T651</accession>
<dbReference type="EMBL" id="OW240921">
    <property type="protein sequence ID" value="CAH2319391.1"/>
    <property type="molecule type" value="Genomic_DNA"/>
</dbReference>
<dbReference type="Gene3D" id="1.20.5.1000">
    <property type="entry name" value="arf6 gtpase in complex with a specific effector, jip4"/>
    <property type="match status" value="1"/>
</dbReference>
<name>A0AAD1T651_PELCU</name>
<keyword evidence="1" id="KW-0175">Coiled coil</keyword>
<dbReference type="PANTHER" id="PTHR13886">
    <property type="entry name" value="JNK/SAPK-ASSOCIATED PROTEIN"/>
    <property type="match status" value="1"/>
</dbReference>
<dbReference type="InterPro" id="IPR032486">
    <property type="entry name" value="JIP_LZII"/>
</dbReference>
<dbReference type="GO" id="GO:0030159">
    <property type="term" value="F:signaling receptor complex adaptor activity"/>
    <property type="evidence" value="ECO:0007669"/>
    <property type="project" value="TreeGrafter"/>
</dbReference>
<evidence type="ECO:0000313" key="3">
    <source>
        <dbReference type="EMBL" id="CAH2319391.1"/>
    </source>
</evidence>
<proteinExistence type="predicted"/>
<gene>
    <name evidence="3" type="ORF">PECUL_23A056912</name>
</gene>
<evidence type="ECO:0000259" key="2">
    <source>
        <dbReference type="PROSITE" id="PS51777"/>
    </source>
</evidence>
<dbReference type="GO" id="GO:0005078">
    <property type="term" value="F:MAP-kinase scaffold activity"/>
    <property type="evidence" value="ECO:0007669"/>
    <property type="project" value="InterPro"/>
</dbReference>
<sequence length="600" mass="67909">MQIMKNYKDLQYQRSLSMEVVRHSGRNTPLQELQKKVCPLDFQEAPSSIEDIVDNIHPEEINAEKDLSGEFKAVTTELASHRESVVSVMKIMGGNDVAFKDELKSPNLIEVQEIPELEGQSVIEDIIYSTPELKLKSETRDLSTRTACLEAEQEVKARNNDSFFAEVYGTSPECISYVDEGADLQVSGVGTPVDALMVENAQLREAVSEMDMARKNLIARVEELTAEREALQRENENTTQSLSWCESKLRETEQDLQRNQVEMEEARKQSREDAEVDIPAAQRKRFTRAEMARVLMERNQYKEKLIELQDAVRRTEMLRASKEVQAVEMKKSSFWKVFDRLFSPSNGPQEKVKSVNTPVNIPKLNKGRSVPTFSSVDTPSQANRYVRRHFANFPSSSDAEDCDRVPLRGKKHELYRQIRSHIWKTHGRAQLHGWSNPFSMGNKGGEPIDEIKDLPVLIQLRLLDQKDPSTKLWCATGVCPVDPASKINKSESFPSLVWICSGTHSVSEIMVINASSANHVMDQFVIANAHVLCVTSVPAFNLDSLERQESEDGESIDYNMKGATVWLGSQEGSLFVHSAFTSWRNCLQKIQLKDSIHSIT</sequence>
<dbReference type="Pfam" id="PF16471">
    <property type="entry name" value="JIP_LZII"/>
    <property type="match status" value="1"/>
</dbReference>
<reference evidence="3" key="1">
    <citation type="submission" date="2022-03" db="EMBL/GenBank/DDBJ databases">
        <authorList>
            <person name="Alioto T."/>
            <person name="Alioto T."/>
            <person name="Gomez Garrido J."/>
        </authorList>
    </citation>
    <scope>NUCLEOTIDE SEQUENCE</scope>
</reference>
<dbReference type="PROSITE" id="PS51777">
    <property type="entry name" value="RH2"/>
    <property type="match status" value="1"/>
</dbReference>
<feature type="domain" description="RH2" evidence="2">
    <location>
        <begin position="283"/>
        <end position="352"/>
    </location>
</feature>
<evidence type="ECO:0000313" key="4">
    <source>
        <dbReference type="Proteomes" id="UP001295444"/>
    </source>
</evidence>
<protein>
    <recommendedName>
        <fullName evidence="2">RH2 domain-containing protein</fullName>
    </recommendedName>
</protein>
<dbReference type="GO" id="GO:0008432">
    <property type="term" value="F:JUN kinase binding"/>
    <property type="evidence" value="ECO:0007669"/>
    <property type="project" value="TreeGrafter"/>
</dbReference>
<feature type="coiled-coil region" evidence="1">
    <location>
        <begin position="207"/>
        <end position="318"/>
    </location>
</feature>
<dbReference type="PANTHER" id="PTHR13886:SF7">
    <property type="entry name" value="C-JUN-AMINO-TERMINAL KINASE-INTERACTING PROTEIN 4-LIKE ISOFORM X1"/>
    <property type="match status" value="1"/>
</dbReference>
<dbReference type="Pfam" id="PF19056">
    <property type="entry name" value="WD40_2"/>
    <property type="match status" value="1"/>
</dbReference>
<keyword evidence="4" id="KW-1185">Reference proteome</keyword>
<dbReference type="Proteomes" id="UP001295444">
    <property type="component" value="Chromosome 10"/>
</dbReference>
<dbReference type="GO" id="GO:0005737">
    <property type="term" value="C:cytoplasm"/>
    <property type="evidence" value="ECO:0007669"/>
    <property type="project" value="TreeGrafter"/>
</dbReference>
<dbReference type="GO" id="GO:0019894">
    <property type="term" value="F:kinesin binding"/>
    <property type="evidence" value="ECO:0007669"/>
    <property type="project" value="TreeGrafter"/>
</dbReference>
<dbReference type="InterPro" id="IPR039911">
    <property type="entry name" value="JIP3/JIP4"/>
</dbReference>
<dbReference type="AlphaFoldDB" id="A0AAD1T651"/>
<dbReference type="GO" id="GO:0016192">
    <property type="term" value="P:vesicle-mediated transport"/>
    <property type="evidence" value="ECO:0007669"/>
    <property type="project" value="TreeGrafter"/>
</dbReference>
<organism evidence="3 4">
    <name type="scientific">Pelobates cultripes</name>
    <name type="common">Western spadefoot toad</name>
    <dbReference type="NCBI Taxonomy" id="61616"/>
    <lineage>
        <taxon>Eukaryota</taxon>
        <taxon>Metazoa</taxon>
        <taxon>Chordata</taxon>
        <taxon>Craniata</taxon>
        <taxon>Vertebrata</taxon>
        <taxon>Euteleostomi</taxon>
        <taxon>Amphibia</taxon>
        <taxon>Batrachia</taxon>
        <taxon>Anura</taxon>
        <taxon>Pelobatoidea</taxon>
        <taxon>Pelobatidae</taxon>
        <taxon>Pelobates</taxon>
    </lineage>
</organism>